<keyword evidence="2" id="KW-1185">Reference proteome</keyword>
<organism evidence="1 2">
    <name type="scientific">Rhizopogon vinicolor AM-OR11-026</name>
    <dbReference type="NCBI Taxonomy" id="1314800"/>
    <lineage>
        <taxon>Eukaryota</taxon>
        <taxon>Fungi</taxon>
        <taxon>Dikarya</taxon>
        <taxon>Basidiomycota</taxon>
        <taxon>Agaricomycotina</taxon>
        <taxon>Agaricomycetes</taxon>
        <taxon>Agaricomycetidae</taxon>
        <taxon>Boletales</taxon>
        <taxon>Suillineae</taxon>
        <taxon>Rhizopogonaceae</taxon>
        <taxon>Rhizopogon</taxon>
    </lineage>
</organism>
<dbReference type="EMBL" id="KV449121">
    <property type="protein sequence ID" value="OAX32096.1"/>
    <property type="molecule type" value="Genomic_DNA"/>
</dbReference>
<reference evidence="1 2" key="1">
    <citation type="submission" date="2016-06" db="EMBL/GenBank/DDBJ databases">
        <title>Comparative genomics of the ectomycorrhizal sister species Rhizopogon vinicolor and Rhizopogon vesiculosus (Basidiomycota: Boletales) reveals a divergence of the mating type B locus.</title>
        <authorList>
            <consortium name="DOE Joint Genome Institute"/>
            <person name="Mujic A.B."/>
            <person name="Kuo A."/>
            <person name="Tritt A."/>
            <person name="Lipzen A."/>
            <person name="Chen C."/>
            <person name="Johnson J."/>
            <person name="Sharma A."/>
            <person name="Barry K."/>
            <person name="Grigoriev I.V."/>
            <person name="Spatafora J.W."/>
        </authorList>
    </citation>
    <scope>NUCLEOTIDE SEQUENCE [LARGE SCALE GENOMIC DNA]</scope>
    <source>
        <strain evidence="1 2">AM-OR11-026</strain>
    </source>
</reference>
<evidence type="ECO:0000313" key="2">
    <source>
        <dbReference type="Proteomes" id="UP000092154"/>
    </source>
</evidence>
<proteinExistence type="predicted"/>
<name>A0A1B7MHM2_9AGAM</name>
<dbReference type="AlphaFoldDB" id="A0A1B7MHM2"/>
<gene>
    <name evidence="1" type="ORF">K503DRAFT_776992</name>
</gene>
<dbReference type="InParanoid" id="A0A1B7MHM2"/>
<accession>A0A1B7MHM2</accession>
<sequence length="68" mass="7380">MSSPPDPGGLFECLVSMIRSICEVGGVDADIHVEVCDYDLTLFLSFPCAPCIIANGKEYAKFAQTFFV</sequence>
<dbReference type="Proteomes" id="UP000092154">
    <property type="component" value="Unassembled WGS sequence"/>
</dbReference>
<protein>
    <submittedName>
        <fullName evidence="1">Uncharacterized protein</fullName>
    </submittedName>
</protein>
<evidence type="ECO:0000313" key="1">
    <source>
        <dbReference type="EMBL" id="OAX32096.1"/>
    </source>
</evidence>